<evidence type="ECO:0000313" key="1">
    <source>
        <dbReference type="EMBL" id="MPC50668.1"/>
    </source>
</evidence>
<dbReference type="Proteomes" id="UP000324222">
    <property type="component" value="Unassembled WGS sequence"/>
</dbReference>
<reference evidence="1 2" key="1">
    <citation type="submission" date="2019-05" db="EMBL/GenBank/DDBJ databases">
        <title>Another draft genome of Portunus trituberculatus and its Hox gene families provides insights of decapod evolution.</title>
        <authorList>
            <person name="Jeong J.-H."/>
            <person name="Song I."/>
            <person name="Kim S."/>
            <person name="Choi T."/>
            <person name="Kim D."/>
            <person name="Ryu S."/>
            <person name="Kim W."/>
        </authorList>
    </citation>
    <scope>NUCLEOTIDE SEQUENCE [LARGE SCALE GENOMIC DNA]</scope>
    <source>
        <tissue evidence="1">Muscle</tissue>
    </source>
</reference>
<keyword evidence="2" id="KW-1185">Reference proteome</keyword>
<name>A0A5B7G0L9_PORTR</name>
<dbReference type="EMBL" id="VSRR010009653">
    <property type="protein sequence ID" value="MPC50668.1"/>
    <property type="molecule type" value="Genomic_DNA"/>
</dbReference>
<dbReference type="AlphaFoldDB" id="A0A5B7G0L9"/>
<organism evidence="1 2">
    <name type="scientific">Portunus trituberculatus</name>
    <name type="common">Swimming crab</name>
    <name type="synonym">Neptunus trituberculatus</name>
    <dbReference type="NCBI Taxonomy" id="210409"/>
    <lineage>
        <taxon>Eukaryota</taxon>
        <taxon>Metazoa</taxon>
        <taxon>Ecdysozoa</taxon>
        <taxon>Arthropoda</taxon>
        <taxon>Crustacea</taxon>
        <taxon>Multicrustacea</taxon>
        <taxon>Malacostraca</taxon>
        <taxon>Eumalacostraca</taxon>
        <taxon>Eucarida</taxon>
        <taxon>Decapoda</taxon>
        <taxon>Pleocyemata</taxon>
        <taxon>Brachyura</taxon>
        <taxon>Eubrachyura</taxon>
        <taxon>Portunoidea</taxon>
        <taxon>Portunidae</taxon>
        <taxon>Portuninae</taxon>
        <taxon>Portunus</taxon>
    </lineage>
</organism>
<comment type="caution">
    <text evidence="1">The sequence shown here is derived from an EMBL/GenBank/DDBJ whole genome shotgun (WGS) entry which is preliminary data.</text>
</comment>
<gene>
    <name evidence="1" type="ORF">E2C01_044497</name>
</gene>
<proteinExistence type="predicted"/>
<protein>
    <submittedName>
        <fullName evidence="1">Uncharacterized protein</fullName>
    </submittedName>
</protein>
<sequence length="98" mass="10719">MGGRAHHDDELPADDALSGMAALLIRPMSLSPPIKAHHACLLTGVESCSRPAVSSRQDHPDGRPFAVSMIGCHVRQTKFTSGISENDLTLQGHFRRYW</sequence>
<evidence type="ECO:0000313" key="2">
    <source>
        <dbReference type="Proteomes" id="UP000324222"/>
    </source>
</evidence>
<accession>A0A5B7G0L9</accession>